<feature type="region of interest" description="Disordered" evidence="1">
    <location>
        <begin position="1"/>
        <end position="46"/>
    </location>
</feature>
<proteinExistence type="predicted"/>
<evidence type="ECO:0000313" key="2">
    <source>
        <dbReference type="EMBL" id="KAF8709628.1"/>
    </source>
</evidence>
<dbReference type="EMBL" id="JACYCD010000048">
    <property type="protein sequence ID" value="KAF8709628.1"/>
    <property type="molecule type" value="Genomic_DNA"/>
</dbReference>
<name>A0A8H7LWT6_9AGAM</name>
<dbReference type="AlphaFoldDB" id="A0A8H7LWT6"/>
<reference evidence="2" key="1">
    <citation type="submission" date="2020-09" db="EMBL/GenBank/DDBJ databases">
        <title>Comparative genome analyses of four rice-infecting Rhizoctonia solani isolates reveal extensive enrichment of homogalacturonan modification genes.</title>
        <authorList>
            <person name="Lee D.-Y."/>
            <person name="Jeon J."/>
            <person name="Kim K.-T."/>
            <person name="Cheong K."/>
            <person name="Song H."/>
            <person name="Choi G."/>
            <person name="Ko J."/>
            <person name="Opiyo S.O."/>
            <person name="Zuo S."/>
            <person name="Madhav S."/>
            <person name="Lee Y.-H."/>
            <person name="Wang G.-L."/>
        </authorList>
    </citation>
    <scope>NUCLEOTIDE SEQUENCE</scope>
    <source>
        <strain evidence="2">AG1-IA WGL</strain>
    </source>
</reference>
<sequence length="349" mass="38737">MSQYNINPRSLPSTPPPSMTGNPNFNGHSPFQASGSRPQSVVSSRSYPGIESALERTNNGNPRVDASSIIPVVHNYCAWMGNVMVEFIIRIVTPKDSRDSAVTLTCQAGGVERIMGEPQIVQLDANPTQANFIIYVIPRESIPLNSLFKFRVWLSSPEFQVRLWAEDEFWIGAQLPFPSIPGAHLARLTHASPLFHTYHGTVGAASLVYTVCIDRVPYAPTRDEYLITLRYSAGGIGRELCSNIRLRLSCSLEEISFIIYSIRQNSEPKKGRHKFRLWVRSANGGICQRLWAGDDLCMGKDLEFQAVQQGTVIFAQRGTITSSTARADPFSEPSDLPAYSPNPLADEYQ</sequence>
<dbReference type="Proteomes" id="UP000602905">
    <property type="component" value="Unassembled WGS sequence"/>
</dbReference>
<feature type="compositionally biased region" description="Polar residues" evidence="1">
    <location>
        <begin position="19"/>
        <end position="46"/>
    </location>
</feature>
<accession>A0A8H7LWT6</accession>
<evidence type="ECO:0000256" key="1">
    <source>
        <dbReference type="SAM" id="MobiDB-lite"/>
    </source>
</evidence>
<comment type="caution">
    <text evidence="2">The sequence shown here is derived from an EMBL/GenBank/DDBJ whole genome shotgun (WGS) entry which is preliminary data.</text>
</comment>
<protein>
    <submittedName>
        <fullName evidence="2">Uncharacterized protein</fullName>
    </submittedName>
</protein>
<organism evidence="2 3">
    <name type="scientific">Rhizoctonia solani</name>
    <dbReference type="NCBI Taxonomy" id="456999"/>
    <lineage>
        <taxon>Eukaryota</taxon>
        <taxon>Fungi</taxon>
        <taxon>Dikarya</taxon>
        <taxon>Basidiomycota</taxon>
        <taxon>Agaricomycotina</taxon>
        <taxon>Agaricomycetes</taxon>
        <taxon>Cantharellales</taxon>
        <taxon>Ceratobasidiaceae</taxon>
        <taxon>Rhizoctonia</taxon>
    </lineage>
</organism>
<gene>
    <name evidence="2" type="ORF">RHS03_03199</name>
</gene>
<feature type="non-terminal residue" evidence="2">
    <location>
        <position position="349"/>
    </location>
</feature>
<evidence type="ECO:0000313" key="3">
    <source>
        <dbReference type="Proteomes" id="UP000602905"/>
    </source>
</evidence>
<dbReference type="OrthoDB" id="3210666at2759"/>
<feature type="region of interest" description="Disordered" evidence="1">
    <location>
        <begin position="324"/>
        <end position="349"/>
    </location>
</feature>
<feature type="compositionally biased region" description="Polar residues" evidence="1">
    <location>
        <begin position="1"/>
        <end position="12"/>
    </location>
</feature>